<dbReference type="Pfam" id="PF07883">
    <property type="entry name" value="Cupin_2"/>
    <property type="match status" value="1"/>
</dbReference>
<evidence type="ECO:0000256" key="1">
    <source>
        <dbReference type="ARBA" id="ARBA00022723"/>
    </source>
</evidence>
<gene>
    <name evidence="4" type="ORF">CLBCK_25630</name>
    <name evidence="3" type="ORF">LF65_03263</name>
</gene>
<accession>A0A0B5QNI1</accession>
<dbReference type="KEGG" id="cbei:LF65_03263"/>
<sequence>MKELTIKNLNAIEAIQRKQNDNEFYIKPVVAGSDANQCTVSFIEVPPGNQAFGYHYHEKNEEVFYIISGVGSVRTPDGIKSVKAGDIITFPAGKEGAHVISNASDTENLVYVDFDTHNVPEVVSLPDSNQVMVFGSHIQGTFNMEK</sequence>
<dbReference type="InterPro" id="IPR011051">
    <property type="entry name" value="RmlC_Cupin_sf"/>
</dbReference>
<dbReference type="EMBL" id="LZZI01000042">
    <property type="protein sequence ID" value="OOM61039.1"/>
    <property type="molecule type" value="Genomic_DNA"/>
</dbReference>
<name>A0A0B5QNI1_CLOBE</name>
<dbReference type="GO" id="GO:0046872">
    <property type="term" value="F:metal ion binding"/>
    <property type="evidence" value="ECO:0007669"/>
    <property type="project" value="UniProtKB-KW"/>
</dbReference>
<dbReference type="AlphaFoldDB" id="A0A0B5QNI1"/>
<protein>
    <submittedName>
        <fullName evidence="3 4">Cupin</fullName>
    </submittedName>
</protein>
<reference evidence="5" key="1">
    <citation type="submission" date="2014-12" db="EMBL/GenBank/DDBJ databases">
        <title>Genome sequence of Clostridium beijerinckii strain 59B.</title>
        <authorList>
            <person name="Little G.T."/>
            <person name="Minton N.P."/>
        </authorList>
    </citation>
    <scope>NUCLEOTIDE SEQUENCE [LARGE SCALE GENOMIC DNA]</scope>
    <source>
        <strain evidence="5">59B</strain>
    </source>
</reference>
<dbReference type="Gene3D" id="2.60.120.10">
    <property type="entry name" value="Jelly Rolls"/>
    <property type="match status" value="1"/>
</dbReference>
<evidence type="ECO:0000313" key="3">
    <source>
        <dbReference type="EMBL" id="AJG99826.1"/>
    </source>
</evidence>
<proteinExistence type="predicted"/>
<evidence type="ECO:0000313" key="5">
    <source>
        <dbReference type="Proteomes" id="UP000031866"/>
    </source>
</evidence>
<dbReference type="EMBL" id="CP010086">
    <property type="protein sequence ID" value="AJG99826.1"/>
    <property type="molecule type" value="Genomic_DNA"/>
</dbReference>
<dbReference type="SUPFAM" id="SSF51182">
    <property type="entry name" value="RmlC-like cupins"/>
    <property type="match status" value="1"/>
</dbReference>
<feature type="domain" description="Cupin type-2" evidence="2">
    <location>
        <begin position="42"/>
        <end position="112"/>
    </location>
</feature>
<evidence type="ECO:0000259" key="2">
    <source>
        <dbReference type="Pfam" id="PF07883"/>
    </source>
</evidence>
<organism evidence="3 5">
    <name type="scientific">Clostridium beijerinckii</name>
    <name type="common">Clostridium MP</name>
    <dbReference type="NCBI Taxonomy" id="1520"/>
    <lineage>
        <taxon>Bacteria</taxon>
        <taxon>Bacillati</taxon>
        <taxon>Bacillota</taxon>
        <taxon>Clostridia</taxon>
        <taxon>Eubacteriales</taxon>
        <taxon>Clostridiaceae</taxon>
        <taxon>Clostridium</taxon>
    </lineage>
</organism>
<dbReference type="Proteomes" id="UP000190973">
    <property type="component" value="Unassembled WGS sequence"/>
</dbReference>
<reference evidence="4 6" key="3">
    <citation type="submission" date="2016-05" db="EMBL/GenBank/DDBJ databases">
        <title>Microbial solvent formation.</title>
        <authorList>
            <person name="Poehlein A."/>
            <person name="Montoya Solano J.D."/>
            <person name="Flitsch S."/>
            <person name="Krabben P."/>
            <person name="Duerre P."/>
            <person name="Daniel R."/>
        </authorList>
    </citation>
    <scope>NUCLEOTIDE SEQUENCE [LARGE SCALE GENOMIC DNA]</scope>
    <source>
        <strain evidence="4 6">DSM 53</strain>
    </source>
</reference>
<dbReference type="Proteomes" id="UP000031866">
    <property type="component" value="Chromosome"/>
</dbReference>
<dbReference type="RefSeq" id="WP_041897288.1">
    <property type="nucleotide sequence ID" value="NZ_CP010086.2"/>
</dbReference>
<dbReference type="PANTHER" id="PTHR35848:SF6">
    <property type="entry name" value="CUPIN TYPE-2 DOMAIN-CONTAINING PROTEIN"/>
    <property type="match status" value="1"/>
</dbReference>
<evidence type="ECO:0000313" key="6">
    <source>
        <dbReference type="Proteomes" id="UP000190973"/>
    </source>
</evidence>
<keyword evidence="1" id="KW-0479">Metal-binding</keyword>
<dbReference type="OrthoDB" id="9797047at2"/>
<dbReference type="InterPro" id="IPR013096">
    <property type="entry name" value="Cupin_2"/>
</dbReference>
<dbReference type="PANTHER" id="PTHR35848">
    <property type="entry name" value="OXALATE-BINDING PROTEIN"/>
    <property type="match status" value="1"/>
</dbReference>
<evidence type="ECO:0000313" key="4">
    <source>
        <dbReference type="EMBL" id="OOM61039.1"/>
    </source>
</evidence>
<dbReference type="InterPro" id="IPR014710">
    <property type="entry name" value="RmlC-like_jellyroll"/>
</dbReference>
<dbReference type="InterPro" id="IPR051610">
    <property type="entry name" value="GPI/OXD"/>
</dbReference>
<dbReference type="STRING" id="1520.LF65_03263"/>
<reference evidence="3" key="2">
    <citation type="submission" date="2016-02" db="EMBL/GenBank/DDBJ databases">
        <title>Genome sequence of Clostridium beijerinckii strain 59B.</title>
        <authorList>
            <person name="Little G.T."/>
            <person name="Minton N.P."/>
        </authorList>
    </citation>
    <scope>NUCLEOTIDE SEQUENCE</scope>
    <source>
        <strain evidence="3">NCIMB 14988</strain>
    </source>
</reference>